<feature type="transmembrane region" description="Helical" evidence="4">
    <location>
        <begin position="707"/>
        <end position="728"/>
    </location>
</feature>
<comment type="subcellular location">
    <subcellularLocation>
        <location evidence="1">Membrane</location>
        <topology evidence="1">Single-pass membrane protein</topology>
    </subcellularLocation>
</comment>
<gene>
    <name evidence="6" type="primary">Siglec1_0</name>
    <name evidence="6" type="ORF">GTO95_0010130</name>
</gene>
<dbReference type="AlphaFoldDB" id="A0A8J7TK38"/>
<dbReference type="SMART" id="SM00409">
    <property type="entry name" value="IG"/>
    <property type="match status" value="6"/>
</dbReference>
<keyword evidence="4" id="KW-1133">Transmembrane helix</keyword>
<comment type="caution">
    <text evidence="6">The sequence shown here is derived from an EMBL/GenBank/DDBJ whole genome shotgun (WGS) entry which is preliminary data.</text>
</comment>
<proteinExistence type="predicted"/>
<dbReference type="SUPFAM" id="SSF48726">
    <property type="entry name" value="Immunoglobulin"/>
    <property type="match status" value="7"/>
</dbReference>
<sequence length="786" mass="87420">MPDKIPALTGSCVLIPCSYQVEEAFKWYLQYHLTGVWRKGRINVFDSDTKGPDNRWEIPGNLNQNNCTTILRNVTKSDNTTFQFRIEPIKYTYQKGAELTVTDRPRKPTLPPPAEVQEGTPVKLTCTAAAPCPTLPPALTWTPSLNETVEQQEVENEDKTTSVSSVLTFTASHLHHELNITCTALYPLEQSNVTKSSERTVTIRVRSVFCEDLPGFGITMPDKIPALTGSCVLIPCSYHVEDKFKWYLKYHLTGVWWKGGINVFDSDTKRPDNRWEIPGNLNQNNCTTILRNVTKSDNTTIHFRIEPIRYTYQKGAELTVTGRPRKPKLPPPAEVQEGTPVTLTCTAAAPCPALPPALTWTPSLNETVEQQEVENEDKTTSVSSVLTFTASHLHHELNITCTALYPLEQSNVTKSSERTVTIRVWYSPKNTSASVSSSGTILQGNSVTLTCSTNANPPVTNYTWFKVNGSQTVQTGAEQTLTFNITDTDSVQYYCEAQNEHGKENSTTVQLQAEYPPKDTSVSISPSDVVLQDSSVTLTCNSNANPPVRNYTWFKVNEGQVTQAGFGNNLTFKVIKFGDSGQYYCEAKNQHGADNSSEVNVTVKYAPNIFNTSSCIRRTSAIICQCESRGNPPPTIEWLLSGHKVSNGSADRVIKEEQLASGGLKSTLILQITPGNTDDIQNDAGYYRLQFYVAPLESQNLLNWKTLLIGGAIGAVLMSLLCCLLQCFQKRKKDILRPSLTKASMEDTAELIHMNGEQQVQTNVKACLFYYYYFNICIMGNHQLVL</sequence>
<accession>A0A8J7TK38</accession>
<dbReference type="CDD" id="cd00096">
    <property type="entry name" value="Ig"/>
    <property type="match status" value="1"/>
</dbReference>
<keyword evidence="3" id="KW-1015">Disulfide bond</keyword>
<dbReference type="Pfam" id="PF13927">
    <property type="entry name" value="Ig_3"/>
    <property type="match status" value="1"/>
</dbReference>
<name>A0A8J7TK38_ATRSP</name>
<dbReference type="InterPro" id="IPR013783">
    <property type="entry name" value="Ig-like_fold"/>
</dbReference>
<organism evidence="6 7">
    <name type="scientific">Atractosteus spatula</name>
    <name type="common">Alligator gar</name>
    <name type="synonym">Lepisosteus spatula</name>
    <dbReference type="NCBI Taxonomy" id="7917"/>
    <lineage>
        <taxon>Eukaryota</taxon>
        <taxon>Metazoa</taxon>
        <taxon>Chordata</taxon>
        <taxon>Craniata</taxon>
        <taxon>Vertebrata</taxon>
        <taxon>Euteleostomi</taxon>
        <taxon>Actinopterygii</taxon>
        <taxon>Neopterygii</taxon>
        <taxon>Holostei</taxon>
        <taxon>Semionotiformes</taxon>
        <taxon>Lepisosteidae</taxon>
        <taxon>Atractosteus</taxon>
    </lineage>
</organism>
<dbReference type="PROSITE" id="PS50835">
    <property type="entry name" value="IG_LIKE"/>
    <property type="match status" value="4"/>
</dbReference>
<evidence type="ECO:0000256" key="3">
    <source>
        <dbReference type="ARBA" id="ARBA00023157"/>
    </source>
</evidence>
<dbReference type="Pfam" id="PF08205">
    <property type="entry name" value="C2-set_2"/>
    <property type="match status" value="2"/>
</dbReference>
<feature type="domain" description="Ig-like" evidence="5">
    <location>
        <begin position="517"/>
        <end position="602"/>
    </location>
</feature>
<dbReference type="EMBL" id="JAAWVO010077268">
    <property type="protein sequence ID" value="MBN3325736.1"/>
    <property type="molecule type" value="Genomic_DNA"/>
</dbReference>
<keyword evidence="4" id="KW-0812">Transmembrane</keyword>
<dbReference type="InterPro" id="IPR003599">
    <property type="entry name" value="Ig_sub"/>
</dbReference>
<dbReference type="InterPro" id="IPR003598">
    <property type="entry name" value="Ig_sub2"/>
</dbReference>
<feature type="non-terminal residue" evidence="6">
    <location>
        <position position="1"/>
    </location>
</feature>
<keyword evidence="2 4" id="KW-0472">Membrane</keyword>
<evidence type="ECO:0000256" key="2">
    <source>
        <dbReference type="ARBA" id="ARBA00023136"/>
    </source>
</evidence>
<keyword evidence="7" id="KW-1185">Reference proteome</keyword>
<dbReference type="SMART" id="SM00408">
    <property type="entry name" value="IGc2"/>
    <property type="match status" value="3"/>
</dbReference>
<dbReference type="InterPro" id="IPR036179">
    <property type="entry name" value="Ig-like_dom_sf"/>
</dbReference>
<feature type="domain" description="Ig-like" evidence="5">
    <location>
        <begin position="324"/>
        <end position="421"/>
    </location>
</feature>
<dbReference type="PANTHER" id="PTHR46484:SF8">
    <property type="entry name" value="B-CELL RECEPTOR CD22-LIKE-RELATED"/>
    <property type="match status" value="1"/>
</dbReference>
<feature type="domain" description="Ig-like" evidence="5">
    <location>
        <begin position="428"/>
        <end position="510"/>
    </location>
</feature>
<feature type="domain" description="Ig-like" evidence="5">
    <location>
        <begin position="105"/>
        <end position="202"/>
    </location>
</feature>
<dbReference type="Proteomes" id="UP000736164">
    <property type="component" value="Unassembled WGS sequence"/>
</dbReference>
<evidence type="ECO:0000313" key="6">
    <source>
        <dbReference type="EMBL" id="MBN3325736.1"/>
    </source>
</evidence>
<evidence type="ECO:0000256" key="4">
    <source>
        <dbReference type="SAM" id="Phobius"/>
    </source>
</evidence>
<protein>
    <submittedName>
        <fullName evidence="6">SN protein</fullName>
    </submittedName>
</protein>
<reference evidence="6" key="1">
    <citation type="journal article" date="2021" name="Cell">
        <title>Tracing the genetic footprints of vertebrate landing in non-teleost ray-finned fishes.</title>
        <authorList>
            <person name="Bi X."/>
            <person name="Wang K."/>
            <person name="Yang L."/>
            <person name="Pan H."/>
            <person name="Jiang H."/>
            <person name="Wei Q."/>
            <person name="Fang M."/>
            <person name="Yu H."/>
            <person name="Zhu C."/>
            <person name="Cai Y."/>
            <person name="He Y."/>
            <person name="Gan X."/>
            <person name="Zeng H."/>
            <person name="Yu D."/>
            <person name="Zhu Y."/>
            <person name="Jiang H."/>
            <person name="Qiu Q."/>
            <person name="Yang H."/>
            <person name="Zhang Y.E."/>
            <person name="Wang W."/>
            <person name="Zhu M."/>
            <person name="He S."/>
            <person name="Zhang G."/>
        </authorList>
    </citation>
    <scope>NUCLEOTIDE SEQUENCE</scope>
    <source>
        <strain evidence="6">Allg_001</strain>
    </source>
</reference>
<evidence type="ECO:0000259" key="5">
    <source>
        <dbReference type="PROSITE" id="PS50835"/>
    </source>
</evidence>
<dbReference type="InterPro" id="IPR013162">
    <property type="entry name" value="CD80_C2-set"/>
</dbReference>
<dbReference type="InterPro" id="IPR007110">
    <property type="entry name" value="Ig-like_dom"/>
</dbReference>
<dbReference type="GO" id="GO:0016020">
    <property type="term" value="C:membrane"/>
    <property type="evidence" value="ECO:0007669"/>
    <property type="project" value="UniProtKB-SubCell"/>
</dbReference>
<dbReference type="Gene3D" id="2.60.40.10">
    <property type="entry name" value="Immunoglobulins"/>
    <property type="match status" value="7"/>
</dbReference>
<feature type="non-terminal residue" evidence="6">
    <location>
        <position position="786"/>
    </location>
</feature>
<evidence type="ECO:0000313" key="7">
    <source>
        <dbReference type="Proteomes" id="UP000736164"/>
    </source>
</evidence>
<evidence type="ECO:0000256" key="1">
    <source>
        <dbReference type="ARBA" id="ARBA00004167"/>
    </source>
</evidence>
<dbReference type="PANTHER" id="PTHR46484">
    <property type="entry name" value="SI:CH211-171H4.5-RELATED"/>
    <property type="match status" value="1"/>
</dbReference>
<dbReference type="Pfam" id="PF13895">
    <property type="entry name" value="Ig_2"/>
    <property type="match status" value="1"/>
</dbReference>